<dbReference type="SMART" id="SM00387">
    <property type="entry name" value="HATPase_c"/>
    <property type="match status" value="1"/>
</dbReference>
<organism evidence="19 20">
    <name type="scientific">Azospirillum palustre</name>
    <dbReference type="NCBI Taxonomy" id="2044885"/>
    <lineage>
        <taxon>Bacteria</taxon>
        <taxon>Pseudomonadati</taxon>
        <taxon>Pseudomonadota</taxon>
        <taxon>Alphaproteobacteria</taxon>
        <taxon>Rhodospirillales</taxon>
        <taxon>Azospirillaceae</taxon>
        <taxon>Azospirillum</taxon>
    </lineage>
</organism>
<evidence type="ECO:0000259" key="17">
    <source>
        <dbReference type="PROSITE" id="PS50109"/>
    </source>
</evidence>
<dbReference type="AlphaFoldDB" id="A0A2B8B8G2"/>
<keyword evidence="5" id="KW-0997">Cell inner membrane</keyword>
<keyword evidence="7" id="KW-0808">Transferase</keyword>
<accession>A0A2B8B8G2</accession>
<evidence type="ECO:0000256" key="9">
    <source>
        <dbReference type="ARBA" id="ARBA00022741"/>
    </source>
</evidence>
<sequence>MTAGGQAGADNAAAKRAAARRAERRRRTPLLKRFLPRTLFGRSLLIIVTPVILAQAVATWIFYDRHWDTVTNRLAYGVAGDIATVIAVLEHDPTPEGRDWTLATAARTTDLIVTLEPGQILPEQRRQQSGLLGGLLERTLGKALEDRVGRPFTINTRVAHEWYEIRVQMADGVLSVMSPERRLFTPTSYIFILWMVGSAIVLFAVAILFMRNQIRPIKRLAIAADALGKGRDVSNFKMEGATEVRQAASAFLLMRERLQRQINQRTEMLAGVSHDLRTPLTRMKLALDMIEDPDLDPEVEELKADVAEMEEMIEGYLAFARGEGTEAVQPTDLTRLLNEVAVGARREGTEVTLTAAEGLSLPLRPNAVRRCVANLLVNAGRHAGTAWVKAERKDGVIEITVDDDGPGIPAYLRDDVFKPFFRVDSSRNLDTGGSGLGLTIARDVARSHGGDITLDDSPYGGLRAVIRLPV</sequence>
<evidence type="ECO:0000256" key="4">
    <source>
        <dbReference type="ARBA" id="ARBA00022475"/>
    </source>
</evidence>
<dbReference type="SMART" id="SM00304">
    <property type="entry name" value="HAMP"/>
    <property type="match status" value="2"/>
</dbReference>
<dbReference type="PRINTS" id="PR00344">
    <property type="entry name" value="BCTRLSENSOR"/>
</dbReference>
<dbReference type="InterPro" id="IPR003661">
    <property type="entry name" value="HisK_dim/P_dom"/>
</dbReference>
<feature type="domain" description="Histidine kinase" evidence="17">
    <location>
        <begin position="271"/>
        <end position="470"/>
    </location>
</feature>
<dbReference type="CDD" id="cd00075">
    <property type="entry name" value="HATPase"/>
    <property type="match status" value="1"/>
</dbReference>
<name>A0A2B8B8G2_9PROT</name>
<evidence type="ECO:0000256" key="1">
    <source>
        <dbReference type="ARBA" id="ARBA00000085"/>
    </source>
</evidence>
<dbReference type="Pfam" id="PF02518">
    <property type="entry name" value="HATPase_c"/>
    <property type="match status" value="1"/>
</dbReference>
<evidence type="ECO:0000256" key="15">
    <source>
        <dbReference type="SAM" id="MobiDB-lite"/>
    </source>
</evidence>
<comment type="catalytic activity">
    <reaction evidence="1">
        <text>ATP + protein L-histidine = ADP + protein N-phospho-L-histidine.</text>
        <dbReference type="EC" id="2.7.13.3"/>
    </reaction>
</comment>
<evidence type="ECO:0000256" key="5">
    <source>
        <dbReference type="ARBA" id="ARBA00022519"/>
    </source>
</evidence>
<feature type="domain" description="HAMP" evidence="18">
    <location>
        <begin position="211"/>
        <end position="263"/>
    </location>
</feature>
<evidence type="ECO:0000256" key="12">
    <source>
        <dbReference type="ARBA" id="ARBA00022989"/>
    </source>
</evidence>
<evidence type="ECO:0000256" key="8">
    <source>
        <dbReference type="ARBA" id="ARBA00022692"/>
    </source>
</evidence>
<dbReference type="GO" id="GO:0005886">
    <property type="term" value="C:plasma membrane"/>
    <property type="evidence" value="ECO:0007669"/>
    <property type="project" value="UniProtKB-SubCell"/>
</dbReference>
<dbReference type="InterPro" id="IPR036890">
    <property type="entry name" value="HATPase_C_sf"/>
</dbReference>
<evidence type="ECO:0000256" key="13">
    <source>
        <dbReference type="ARBA" id="ARBA00023012"/>
    </source>
</evidence>
<dbReference type="PROSITE" id="PS50885">
    <property type="entry name" value="HAMP"/>
    <property type="match status" value="1"/>
</dbReference>
<feature type="transmembrane region" description="Helical" evidence="16">
    <location>
        <begin position="39"/>
        <end position="63"/>
    </location>
</feature>
<dbReference type="Proteomes" id="UP000225379">
    <property type="component" value="Unassembled WGS sequence"/>
</dbReference>
<dbReference type="CDD" id="cd00082">
    <property type="entry name" value="HisKA"/>
    <property type="match status" value="1"/>
</dbReference>
<dbReference type="RefSeq" id="WP_098739702.1">
    <property type="nucleotide sequence ID" value="NZ_PDKW01000043.1"/>
</dbReference>
<evidence type="ECO:0000256" key="2">
    <source>
        <dbReference type="ARBA" id="ARBA00004429"/>
    </source>
</evidence>
<feature type="region of interest" description="Disordered" evidence="15">
    <location>
        <begin position="1"/>
        <end position="24"/>
    </location>
</feature>
<keyword evidence="8 16" id="KW-0812">Transmembrane</keyword>
<dbReference type="Gene3D" id="3.30.565.10">
    <property type="entry name" value="Histidine kinase-like ATPase, C-terminal domain"/>
    <property type="match status" value="1"/>
</dbReference>
<keyword evidence="10 19" id="KW-0418">Kinase</keyword>
<keyword evidence="4" id="KW-1003">Cell membrane</keyword>
<keyword evidence="14 16" id="KW-0472">Membrane</keyword>
<feature type="compositionally biased region" description="Low complexity" evidence="15">
    <location>
        <begin position="1"/>
        <end position="16"/>
    </location>
</feature>
<dbReference type="OrthoDB" id="9804645at2"/>
<feature type="transmembrane region" description="Helical" evidence="16">
    <location>
        <begin position="189"/>
        <end position="210"/>
    </location>
</feature>
<evidence type="ECO:0000256" key="14">
    <source>
        <dbReference type="ARBA" id="ARBA00023136"/>
    </source>
</evidence>
<evidence type="ECO:0000256" key="10">
    <source>
        <dbReference type="ARBA" id="ARBA00022777"/>
    </source>
</evidence>
<evidence type="ECO:0000256" key="3">
    <source>
        <dbReference type="ARBA" id="ARBA00012438"/>
    </source>
</evidence>
<dbReference type="Gene3D" id="1.10.287.130">
    <property type="match status" value="1"/>
</dbReference>
<dbReference type="InterPro" id="IPR003594">
    <property type="entry name" value="HATPase_dom"/>
</dbReference>
<dbReference type="PANTHER" id="PTHR44936:SF5">
    <property type="entry name" value="SENSOR HISTIDINE KINASE ENVZ"/>
    <property type="match status" value="1"/>
</dbReference>
<dbReference type="EC" id="2.7.13.3" evidence="3"/>
<dbReference type="CDD" id="cd06225">
    <property type="entry name" value="HAMP"/>
    <property type="match status" value="1"/>
</dbReference>
<comment type="caution">
    <text evidence="19">The sequence shown here is derived from an EMBL/GenBank/DDBJ whole genome shotgun (WGS) entry which is preliminary data.</text>
</comment>
<dbReference type="InterPro" id="IPR004358">
    <property type="entry name" value="Sig_transdc_His_kin-like_C"/>
</dbReference>
<dbReference type="InterPro" id="IPR036097">
    <property type="entry name" value="HisK_dim/P_sf"/>
</dbReference>
<dbReference type="InterPro" id="IPR050980">
    <property type="entry name" value="2C_sensor_his_kinase"/>
</dbReference>
<evidence type="ECO:0000313" key="20">
    <source>
        <dbReference type="Proteomes" id="UP000225379"/>
    </source>
</evidence>
<gene>
    <name evidence="19" type="ORF">CRT60_27680</name>
</gene>
<reference evidence="20" key="1">
    <citation type="submission" date="2017-10" db="EMBL/GenBank/DDBJ databases">
        <authorList>
            <person name="Kravchenko I.K."/>
            <person name="Grouzdev D.S."/>
        </authorList>
    </citation>
    <scope>NUCLEOTIDE SEQUENCE [LARGE SCALE GENOMIC DNA]</scope>
    <source>
        <strain evidence="20">B2</strain>
    </source>
</reference>
<dbReference type="PROSITE" id="PS50109">
    <property type="entry name" value="HIS_KIN"/>
    <property type="match status" value="1"/>
</dbReference>
<dbReference type="GO" id="GO:0000155">
    <property type="term" value="F:phosphorelay sensor kinase activity"/>
    <property type="evidence" value="ECO:0007669"/>
    <property type="project" value="InterPro"/>
</dbReference>
<dbReference type="PANTHER" id="PTHR44936">
    <property type="entry name" value="SENSOR PROTEIN CREC"/>
    <property type="match status" value="1"/>
</dbReference>
<keyword evidence="6" id="KW-0597">Phosphoprotein</keyword>
<keyword evidence="11" id="KW-0067">ATP-binding</keyword>
<dbReference type="InterPro" id="IPR003660">
    <property type="entry name" value="HAMP_dom"/>
</dbReference>
<evidence type="ECO:0000256" key="6">
    <source>
        <dbReference type="ARBA" id="ARBA00022553"/>
    </source>
</evidence>
<keyword evidence="20" id="KW-1185">Reference proteome</keyword>
<dbReference type="InterPro" id="IPR005467">
    <property type="entry name" value="His_kinase_dom"/>
</dbReference>
<dbReference type="SUPFAM" id="SSF55874">
    <property type="entry name" value="ATPase domain of HSP90 chaperone/DNA topoisomerase II/histidine kinase"/>
    <property type="match status" value="1"/>
</dbReference>
<dbReference type="SMART" id="SM00388">
    <property type="entry name" value="HisKA"/>
    <property type="match status" value="1"/>
</dbReference>
<dbReference type="EMBL" id="PDKW01000043">
    <property type="protein sequence ID" value="PGH53642.1"/>
    <property type="molecule type" value="Genomic_DNA"/>
</dbReference>
<keyword evidence="12 16" id="KW-1133">Transmembrane helix</keyword>
<dbReference type="GO" id="GO:0005524">
    <property type="term" value="F:ATP binding"/>
    <property type="evidence" value="ECO:0007669"/>
    <property type="project" value="UniProtKB-KW"/>
</dbReference>
<dbReference type="Pfam" id="PF00512">
    <property type="entry name" value="HisKA"/>
    <property type="match status" value="1"/>
</dbReference>
<evidence type="ECO:0000256" key="11">
    <source>
        <dbReference type="ARBA" id="ARBA00022840"/>
    </source>
</evidence>
<dbReference type="SUPFAM" id="SSF47384">
    <property type="entry name" value="Homodimeric domain of signal transducing histidine kinase"/>
    <property type="match status" value="1"/>
</dbReference>
<comment type="subcellular location">
    <subcellularLocation>
        <location evidence="2">Cell inner membrane</location>
        <topology evidence="2">Multi-pass membrane protein</topology>
    </subcellularLocation>
</comment>
<dbReference type="Pfam" id="PF00672">
    <property type="entry name" value="HAMP"/>
    <property type="match status" value="1"/>
</dbReference>
<proteinExistence type="predicted"/>
<evidence type="ECO:0000313" key="19">
    <source>
        <dbReference type="EMBL" id="PGH53642.1"/>
    </source>
</evidence>
<keyword evidence="9" id="KW-0547">Nucleotide-binding</keyword>
<protein>
    <recommendedName>
        <fullName evidence="3">histidine kinase</fullName>
        <ecNumber evidence="3">2.7.13.3</ecNumber>
    </recommendedName>
</protein>
<keyword evidence="13" id="KW-0902">Two-component regulatory system</keyword>
<evidence type="ECO:0000256" key="7">
    <source>
        <dbReference type="ARBA" id="ARBA00022679"/>
    </source>
</evidence>
<evidence type="ECO:0000259" key="18">
    <source>
        <dbReference type="PROSITE" id="PS50885"/>
    </source>
</evidence>
<evidence type="ECO:0000256" key="16">
    <source>
        <dbReference type="SAM" id="Phobius"/>
    </source>
</evidence>